<reference evidence="4" key="1">
    <citation type="submission" date="2023-06" db="EMBL/GenBank/DDBJ databases">
        <title>Genomic of Agaribacillus aureum.</title>
        <authorList>
            <person name="Wang G."/>
        </authorList>
    </citation>
    <scope>NUCLEOTIDE SEQUENCE</scope>
    <source>
        <strain evidence="4">BMA12</strain>
    </source>
</reference>
<evidence type="ECO:0000313" key="5">
    <source>
        <dbReference type="Proteomes" id="UP001172083"/>
    </source>
</evidence>
<keyword evidence="1" id="KW-0472">Membrane</keyword>
<proteinExistence type="predicted"/>
<dbReference type="InterPro" id="IPR006860">
    <property type="entry name" value="FecR"/>
</dbReference>
<evidence type="ECO:0000259" key="3">
    <source>
        <dbReference type="Pfam" id="PF16344"/>
    </source>
</evidence>
<gene>
    <name evidence="4" type="ORF">QQ020_04930</name>
</gene>
<dbReference type="PIRSF" id="PIRSF018266">
    <property type="entry name" value="FecR"/>
    <property type="match status" value="1"/>
</dbReference>
<keyword evidence="5" id="KW-1185">Reference proteome</keyword>
<dbReference type="Proteomes" id="UP001172083">
    <property type="component" value="Unassembled WGS sequence"/>
</dbReference>
<protein>
    <submittedName>
        <fullName evidence="4">DUF4974 domain-containing protein</fullName>
    </submittedName>
</protein>
<keyword evidence="1" id="KW-1133">Transmembrane helix</keyword>
<comment type="caution">
    <text evidence="4">The sequence shown here is derived from an EMBL/GenBank/DDBJ whole genome shotgun (WGS) entry which is preliminary data.</text>
</comment>
<dbReference type="Gene3D" id="3.55.50.30">
    <property type="match status" value="1"/>
</dbReference>
<dbReference type="Gene3D" id="2.60.120.1440">
    <property type="match status" value="1"/>
</dbReference>
<evidence type="ECO:0000313" key="4">
    <source>
        <dbReference type="EMBL" id="MDN5211378.1"/>
    </source>
</evidence>
<dbReference type="PANTHER" id="PTHR30273">
    <property type="entry name" value="PERIPLASMIC SIGNAL SENSOR AND SIGMA FACTOR ACTIVATOR FECR-RELATED"/>
    <property type="match status" value="1"/>
</dbReference>
<dbReference type="InterPro" id="IPR032508">
    <property type="entry name" value="FecR_C"/>
</dbReference>
<accession>A0ABT8L121</accession>
<evidence type="ECO:0000256" key="1">
    <source>
        <dbReference type="SAM" id="Phobius"/>
    </source>
</evidence>
<feature type="domain" description="Protein FecR C-terminal" evidence="3">
    <location>
        <begin position="273"/>
        <end position="342"/>
    </location>
</feature>
<name>A0ABT8L121_9BACT</name>
<dbReference type="PANTHER" id="PTHR30273:SF2">
    <property type="entry name" value="PROTEIN FECR"/>
    <property type="match status" value="1"/>
</dbReference>
<feature type="transmembrane region" description="Helical" evidence="1">
    <location>
        <begin position="95"/>
        <end position="115"/>
    </location>
</feature>
<keyword evidence="1" id="KW-0812">Transmembrane</keyword>
<dbReference type="InterPro" id="IPR012373">
    <property type="entry name" value="Ferrdict_sens_TM"/>
</dbReference>
<organism evidence="4 5">
    <name type="scientific">Agaribacillus aureus</name>
    <dbReference type="NCBI Taxonomy" id="3051825"/>
    <lineage>
        <taxon>Bacteria</taxon>
        <taxon>Pseudomonadati</taxon>
        <taxon>Bacteroidota</taxon>
        <taxon>Cytophagia</taxon>
        <taxon>Cytophagales</taxon>
        <taxon>Splendidivirgaceae</taxon>
        <taxon>Agaribacillus</taxon>
    </lineage>
</organism>
<feature type="domain" description="FecR protein" evidence="2">
    <location>
        <begin position="136"/>
        <end position="225"/>
    </location>
</feature>
<dbReference type="RefSeq" id="WP_346756712.1">
    <property type="nucleotide sequence ID" value="NZ_JAUJEB010000001.1"/>
</dbReference>
<dbReference type="Pfam" id="PF04773">
    <property type="entry name" value="FecR"/>
    <property type="match status" value="1"/>
</dbReference>
<sequence>MDQELINDLIGLVLSGEATEQDKETLRNWISQSEENREQFYILRALWKNTTTEVNRTNSDELFHKTLKKIESSRPDEYPQESYPEINENKNKRYIGLKIAASITVLLVAVALFFYQKRQIDAGAGKILMVEESNPAGRKSRIFLPDGSVVWLNSQSTIIYPESFSEQDREIQLTGEAYFEVTKDSLRPFNILSGNIKTTVLGTSFNIKAHQNAENVLVAVKSGRVAVNLQGEPSKNVILGPNEMAIYARNSDNLSKTVFDNPMSQFAWAEGILYFQNTTLREVFSSLEVWYNVSITVEQPGIDLNHVYTGSFKKNETLRNVLEAIKFIEKFDFKLKGKEVTITKN</sequence>
<dbReference type="EMBL" id="JAUJEB010000001">
    <property type="protein sequence ID" value="MDN5211378.1"/>
    <property type="molecule type" value="Genomic_DNA"/>
</dbReference>
<evidence type="ECO:0000259" key="2">
    <source>
        <dbReference type="Pfam" id="PF04773"/>
    </source>
</evidence>
<dbReference type="Pfam" id="PF16344">
    <property type="entry name" value="FecR_C"/>
    <property type="match status" value="1"/>
</dbReference>